<proteinExistence type="inferred from homology"/>
<reference evidence="4 5" key="1">
    <citation type="submission" date="2024-09" db="EMBL/GenBank/DDBJ databases">
        <authorList>
            <person name="Sun Q."/>
            <person name="Mori K."/>
        </authorList>
    </citation>
    <scope>NUCLEOTIDE SEQUENCE [LARGE SCALE GENOMIC DNA]</scope>
    <source>
        <strain evidence="4 5">CGMCC 1.15906</strain>
    </source>
</reference>
<sequence>MPLDFNAQVIEEFRANNGRVGGYFEGARLILLTTTGAQTGVRHTTPLGFLPDGGERIIVIGSAGGSPKHPAWYYNVLANPVVTVEDGVFTYEAEAVVLQGADRDEAFARAVEADPAWAEYETKAARTLPVVALTEVASGPPNASSFAEALRLIHNAFRREIGLIRKEVAESGPGLGAQLRINCLTLCKGLHNHHTGEDLGMFPALANQYPELAPTIERLSAEHDQIAVLIEDLQTVISTPTADLAAVRAEVNRLADALEAHLSYEESQLIPLLQPA</sequence>
<dbReference type="InterPro" id="IPR012349">
    <property type="entry name" value="Split_barrel_FMN-bd"/>
</dbReference>
<feature type="domain" description="Hemerythrin-like" evidence="3">
    <location>
        <begin position="147"/>
        <end position="273"/>
    </location>
</feature>
<dbReference type="PANTHER" id="PTHR39428:SF1">
    <property type="entry name" value="F420H(2)-DEPENDENT QUINONE REDUCTASE RV1261C"/>
    <property type="match status" value="1"/>
</dbReference>
<evidence type="ECO:0000313" key="5">
    <source>
        <dbReference type="Proteomes" id="UP001589890"/>
    </source>
</evidence>
<gene>
    <name evidence="4" type="ORF">ACFFGN_09325</name>
</gene>
<evidence type="ECO:0000259" key="3">
    <source>
        <dbReference type="Pfam" id="PF01814"/>
    </source>
</evidence>
<dbReference type="Gene3D" id="2.30.110.10">
    <property type="entry name" value="Electron Transport, Fmn-binding Protein, Chain A"/>
    <property type="match status" value="1"/>
</dbReference>
<dbReference type="Pfam" id="PF04075">
    <property type="entry name" value="F420H2_quin_red"/>
    <property type="match status" value="1"/>
</dbReference>
<dbReference type="PANTHER" id="PTHR39428">
    <property type="entry name" value="F420H(2)-DEPENDENT QUINONE REDUCTASE RV1261C"/>
    <property type="match status" value="1"/>
</dbReference>
<name>A0ABV6QI05_9ACTN</name>
<protein>
    <submittedName>
        <fullName evidence="4">Nitroreductase/quinone reductase family protein</fullName>
    </submittedName>
</protein>
<evidence type="ECO:0000256" key="2">
    <source>
        <dbReference type="ARBA" id="ARBA00049106"/>
    </source>
</evidence>
<evidence type="ECO:0000313" key="4">
    <source>
        <dbReference type="EMBL" id="MFC0624260.1"/>
    </source>
</evidence>
<comment type="catalytic activity">
    <reaction evidence="2">
        <text>oxidized coenzyme F420-(gamma-L-Glu)(n) + a quinol + H(+) = reduced coenzyme F420-(gamma-L-Glu)(n) + a quinone</text>
        <dbReference type="Rhea" id="RHEA:39663"/>
        <dbReference type="Rhea" id="RHEA-COMP:12939"/>
        <dbReference type="Rhea" id="RHEA-COMP:14378"/>
        <dbReference type="ChEBI" id="CHEBI:15378"/>
        <dbReference type="ChEBI" id="CHEBI:24646"/>
        <dbReference type="ChEBI" id="CHEBI:132124"/>
        <dbReference type="ChEBI" id="CHEBI:133980"/>
        <dbReference type="ChEBI" id="CHEBI:139511"/>
    </reaction>
</comment>
<dbReference type="RefSeq" id="WP_380045335.1">
    <property type="nucleotide sequence ID" value="NZ_JBHLTC010000010.1"/>
</dbReference>
<evidence type="ECO:0000256" key="1">
    <source>
        <dbReference type="ARBA" id="ARBA00008710"/>
    </source>
</evidence>
<dbReference type="SUPFAM" id="SSF50475">
    <property type="entry name" value="FMN-binding split barrel"/>
    <property type="match status" value="1"/>
</dbReference>
<dbReference type="Pfam" id="PF01814">
    <property type="entry name" value="Hemerythrin"/>
    <property type="match status" value="1"/>
</dbReference>
<dbReference type="InterPro" id="IPR012312">
    <property type="entry name" value="Hemerythrin-like"/>
</dbReference>
<dbReference type="NCBIfam" id="TIGR00026">
    <property type="entry name" value="hi_GC_TIGR00026"/>
    <property type="match status" value="1"/>
</dbReference>
<accession>A0ABV6QI05</accession>
<dbReference type="InterPro" id="IPR004378">
    <property type="entry name" value="F420H2_quin_Rdtase"/>
</dbReference>
<dbReference type="Gene3D" id="1.20.120.520">
    <property type="entry name" value="nmb1532 protein domain like"/>
    <property type="match status" value="1"/>
</dbReference>
<dbReference type="Proteomes" id="UP001589890">
    <property type="component" value="Unassembled WGS sequence"/>
</dbReference>
<comment type="similarity">
    <text evidence="1">Belongs to the F420H(2)-dependent quinone reductase family.</text>
</comment>
<dbReference type="EMBL" id="JBHLTC010000010">
    <property type="protein sequence ID" value="MFC0624260.1"/>
    <property type="molecule type" value="Genomic_DNA"/>
</dbReference>
<organism evidence="4 5">
    <name type="scientific">Kribbella deserti</name>
    <dbReference type="NCBI Taxonomy" id="1926257"/>
    <lineage>
        <taxon>Bacteria</taxon>
        <taxon>Bacillati</taxon>
        <taxon>Actinomycetota</taxon>
        <taxon>Actinomycetes</taxon>
        <taxon>Propionibacteriales</taxon>
        <taxon>Kribbellaceae</taxon>
        <taxon>Kribbella</taxon>
    </lineage>
</organism>
<keyword evidence="5" id="KW-1185">Reference proteome</keyword>
<dbReference type="CDD" id="cd12108">
    <property type="entry name" value="Hr-like"/>
    <property type="match status" value="1"/>
</dbReference>
<comment type="caution">
    <text evidence="4">The sequence shown here is derived from an EMBL/GenBank/DDBJ whole genome shotgun (WGS) entry which is preliminary data.</text>
</comment>